<comment type="function">
    <text evidence="5">Component of the elongator complex which is required for multiple tRNA modifications, including mcm5U (5-methoxycarbonylmethyl uridine), mcm5s2U (5-methoxycarbonylmethyl-2-thiouridine), and ncm5U (5-carbamoylmethyl uridine). The elongator complex catalyzes formation of carboxymethyluridine in the wobble base at position 34 in tRNAs.</text>
</comment>
<dbReference type="InterPro" id="IPR056169">
    <property type="entry name" value="HB_ELP1"/>
</dbReference>
<dbReference type="PANTHER" id="PTHR12747:SF0">
    <property type="entry name" value="ELONGATOR COMPLEX PROTEIN 1"/>
    <property type="match status" value="1"/>
</dbReference>
<dbReference type="EMBL" id="JADGJQ010000112">
    <property type="protein sequence ID" value="KAJ3169056.1"/>
    <property type="molecule type" value="Genomic_DNA"/>
</dbReference>
<feature type="domain" description="ELP1 N-terminal second beta-propeller" evidence="8">
    <location>
        <begin position="405"/>
        <end position="689"/>
    </location>
</feature>
<evidence type="ECO:0000259" key="11">
    <source>
        <dbReference type="Pfam" id="PF23936"/>
    </source>
</evidence>
<organism evidence="12 13">
    <name type="scientific">Geranomyces variabilis</name>
    <dbReference type="NCBI Taxonomy" id="109894"/>
    <lineage>
        <taxon>Eukaryota</taxon>
        <taxon>Fungi</taxon>
        <taxon>Fungi incertae sedis</taxon>
        <taxon>Chytridiomycota</taxon>
        <taxon>Chytridiomycota incertae sedis</taxon>
        <taxon>Chytridiomycetes</taxon>
        <taxon>Spizellomycetales</taxon>
        <taxon>Powellomycetaceae</taxon>
        <taxon>Geranomyces</taxon>
    </lineage>
</organism>
<feature type="domain" description="ELP1 TPR" evidence="9">
    <location>
        <begin position="936"/>
        <end position="1099"/>
    </location>
</feature>
<dbReference type="Pfam" id="PF23925">
    <property type="entry name" value="A-sol_ELP1"/>
    <property type="match status" value="1"/>
</dbReference>
<feature type="compositionally biased region" description="Pro residues" evidence="6">
    <location>
        <begin position="1327"/>
        <end position="1342"/>
    </location>
</feature>
<evidence type="ECO:0000259" key="7">
    <source>
        <dbReference type="Pfam" id="PF04762"/>
    </source>
</evidence>
<feature type="region of interest" description="Disordered" evidence="6">
    <location>
        <begin position="1320"/>
        <end position="1354"/>
    </location>
</feature>
<comment type="subcellular location">
    <subcellularLocation>
        <location evidence="5">Cytoplasm</location>
    </subcellularLocation>
    <subcellularLocation>
        <location evidence="5">Nucleus</location>
    </subcellularLocation>
</comment>
<dbReference type="InterPro" id="IPR056166">
    <property type="entry name" value="TPR_ELP1"/>
</dbReference>
<comment type="similarity">
    <text evidence="2 5">Belongs to the ELP1/IKA1 family.</text>
</comment>
<dbReference type="Proteomes" id="UP001212152">
    <property type="component" value="Unassembled WGS sequence"/>
</dbReference>
<evidence type="ECO:0000313" key="12">
    <source>
        <dbReference type="EMBL" id="KAJ3169056.1"/>
    </source>
</evidence>
<accession>A0AAD5TD31</accession>
<dbReference type="Pfam" id="PF23936">
    <property type="entry name" value="HB_ELP1"/>
    <property type="match status" value="1"/>
</dbReference>
<keyword evidence="13" id="KW-1185">Reference proteome</keyword>
<feature type="domain" description="ELP1 three-helical bundle" evidence="11">
    <location>
        <begin position="1109"/>
        <end position="1294"/>
    </location>
</feature>
<evidence type="ECO:0000256" key="2">
    <source>
        <dbReference type="ARBA" id="ARBA00006086"/>
    </source>
</evidence>
<dbReference type="InterPro" id="IPR056167">
    <property type="entry name" value="A-sol_ELP1"/>
</dbReference>
<dbReference type="Pfam" id="PF23878">
    <property type="entry name" value="TPR_ELP1"/>
    <property type="match status" value="1"/>
</dbReference>
<dbReference type="InterPro" id="IPR056165">
    <property type="entry name" value="Beta-prop_ELP1_2nd"/>
</dbReference>
<dbReference type="InterPro" id="IPR056164">
    <property type="entry name" value="Beta-prop_ELP1_1st"/>
</dbReference>
<evidence type="ECO:0000313" key="13">
    <source>
        <dbReference type="Proteomes" id="UP001212152"/>
    </source>
</evidence>
<dbReference type="GO" id="GO:0005829">
    <property type="term" value="C:cytosol"/>
    <property type="evidence" value="ECO:0007669"/>
    <property type="project" value="TreeGrafter"/>
</dbReference>
<evidence type="ECO:0000256" key="6">
    <source>
        <dbReference type="SAM" id="MobiDB-lite"/>
    </source>
</evidence>
<dbReference type="SUPFAM" id="SSF69322">
    <property type="entry name" value="Tricorn protease domain 2"/>
    <property type="match status" value="1"/>
</dbReference>
<evidence type="ECO:0000259" key="10">
    <source>
        <dbReference type="Pfam" id="PF23925"/>
    </source>
</evidence>
<reference evidence="12" key="1">
    <citation type="submission" date="2020-05" db="EMBL/GenBank/DDBJ databases">
        <title>Phylogenomic resolution of chytrid fungi.</title>
        <authorList>
            <person name="Stajich J.E."/>
            <person name="Amses K."/>
            <person name="Simmons R."/>
            <person name="Seto K."/>
            <person name="Myers J."/>
            <person name="Bonds A."/>
            <person name="Quandt C.A."/>
            <person name="Barry K."/>
            <person name="Liu P."/>
            <person name="Grigoriev I."/>
            <person name="Longcore J.E."/>
            <person name="James T.Y."/>
        </authorList>
    </citation>
    <scope>NUCLEOTIDE SEQUENCE</scope>
    <source>
        <strain evidence="12">JEL0379</strain>
    </source>
</reference>
<evidence type="ECO:0000256" key="4">
    <source>
        <dbReference type="ARBA" id="ARBA00022694"/>
    </source>
</evidence>
<evidence type="ECO:0000259" key="8">
    <source>
        <dbReference type="Pfam" id="PF23797"/>
    </source>
</evidence>
<comment type="pathway">
    <text evidence="1">tRNA modification; 5-methoxycarbonylmethyl-2-thiouridine-tRNA biosynthesis.</text>
</comment>
<dbReference type="GO" id="GO:0033588">
    <property type="term" value="C:elongator holoenzyme complex"/>
    <property type="evidence" value="ECO:0007669"/>
    <property type="project" value="InterPro"/>
</dbReference>
<keyword evidence="4" id="KW-0819">tRNA processing</keyword>
<dbReference type="Pfam" id="PF23797">
    <property type="entry name" value="Beta-prop_ELP1_2nd"/>
    <property type="match status" value="1"/>
</dbReference>
<evidence type="ECO:0000256" key="5">
    <source>
        <dbReference type="PIRNR" id="PIRNR017233"/>
    </source>
</evidence>
<feature type="domain" description="ELP1 alpha-solenoid" evidence="10">
    <location>
        <begin position="713"/>
        <end position="929"/>
    </location>
</feature>
<evidence type="ECO:0000256" key="3">
    <source>
        <dbReference type="ARBA" id="ARBA00022490"/>
    </source>
</evidence>
<comment type="caution">
    <text evidence="12">The sequence shown here is derived from an EMBL/GenBank/DDBJ whole genome shotgun (WGS) entry which is preliminary data.</text>
</comment>
<dbReference type="GO" id="GO:0000049">
    <property type="term" value="F:tRNA binding"/>
    <property type="evidence" value="ECO:0007669"/>
    <property type="project" value="TreeGrafter"/>
</dbReference>
<keyword evidence="5" id="KW-0539">Nucleus</keyword>
<dbReference type="InterPro" id="IPR006849">
    <property type="entry name" value="Elp1"/>
</dbReference>
<proteinExistence type="inferred from homology"/>
<dbReference type="GO" id="GO:0005634">
    <property type="term" value="C:nucleus"/>
    <property type="evidence" value="ECO:0007669"/>
    <property type="project" value="UniProtKB-SubCell"/>
</dbReference>
<name>A0AAD5TD31_9FUNG</name>
<evidence type="ECO:0000259" key="9">
    <source>
        <dbReference type="Pfam" id="PF23878"/>
    </source>
</evidence>
<protein>
    <recommendedName>
        <fullName evidence="5">Elongator complex protein 1</fullName>
    </recommendedName>
</protein>
<feature type="compositionally biased region" description="Basic residues" evidence="6">
    <location>
        <begin position="1213"/>
        <end position="1223"/>
    </location>
</feature>
<sequence length="1354" mass="149327">MWSLFLLNEAHAALFPAGAALADGPRWLTTIDTETAAAFISAGSAAQSSVYRVASDSSVAEVASFPNGSHETTAPYEIVGLQYLPESQALCVCLAGGDIVLIRTDDVHDDAYDDLPQEVVGTVDSGILSMEWSPDHELVVIVTGTGTLLEMTKDFDVITEVPIHVEATGEATQVNVGWGRKETQFHGSEGKQAAQKPSVALAGKLLSDADDLRPRISWRGDGAFFACSAVDPNGERRVVRMYDRECVLQYTSEPVPKLEHALAWRPSGNLIAASQQLPHRHDVVFFEKNGLRHGEFALRDKNAVVVEMAWNLDSTALAVWLMFPEAEVVSSCVQVWTTMNYHWYLKQEIRPTTQGDSIAGVNWDPERALRLHIVTRSGVYRRLDYAADNFISSSLSADNPATVAVVDGASLLLTPFRHLNVPPPMSALQISLPAPIAYVAFGPGSAGDDLAVLLCDATVQLYESGSVSKPVKAPTLVGSFSLAIEDQSMAYRQLVWVTESKVAAVAYKEETGADSVVILSLDLARAPSISVTGRREVRFARDAITRTLSRLAYSIPLRILYAQGADGQIATIDINEEPATLQMQAGLPTMCPWVSVVDFAPQHAEETQPDRVYVGLSERNKLYANATLITADCTSFYLHNDFLILTTFTHAARFIDLNCPASEFKITDASAASAFDEHFRRVERGSKIVVAVPSDTSLVLQMPRGNLETVYPRALVLAAVRRAIVRVDYRTAFVLCRKHRIDMNFLVDCHRAGFEAHVEQFVRDVADPDYLNLFISSLRDEDVTITMYAGMKTTATTAPAMPTGTQPSQLSSYELKKLGRVDGKVNAICDLVRTALEAVDAPRYVHSILTTDVKKSPPDLETAMRRILIIKRSGAADAADAALKYVIFLADVDKLYDVALGMYDFPLALMVAQHSQKDPREYLPFLSELQKLETNYQRFRIDDHLGKRDTALAHLAKAGEEHYAACLAYAERNGIYKAALRVFKNDPAKRRDALRLYAADLDQRSDYADAALLYHAAGDHRLAIASYVRACMWREAFALAPRANFTKAETVSMAVDLADELARRTQFSDAARVLHEHAGRAEEAVRVLAQGGQWAEAERVACATGNEVMLDSCIAPGVREAFDRALDEVRDMSAEVDKRVDRLARFREEKTRLLAQALARGGDDDGENDSRLDDIDMFSDTTSMATTRITGRSDYTGRTGLTSMGSHATTRTARTKKGKRKAEMKRNTGRDKAFEDEYLIKCLRGLIERSNNMRPDILALVRALLIHDREDDARTIQHAFRDLVVNLAGRMDEIFRPDPPGWRVSDVETMEEYKARVLDRAGNELAVPPPPPPGRAADPPPRLSEAQYGVPILD</sequence>
<dbReference type="Pfam" id="PF04762">
    <property type="entry name" value="Beta-prop_ELP1_1st"/>
    <property type="match status" value="1"/>
</dbReference>
<feature type="region of interest" description="Disordered" evidence="6">
    <location>
        <begin position="1192"/>
        <end position="1228"/>
    </location>
</feature>
<dbReference type="PANTHER" id="PTHR12747">
    <property type="entry name" value="ELONGATOR COMPLEX PROTEIN 1"/>
    <property type="match status" value="1"/>
</dbReference>
<feature type="domain" description="ELP1 first N-terminal beta-propeller" evidence="7">
    <location>
        <begin position="32"/>
        <end position="366"/>
    </location>
</feature>
<dbReference type="PIRSF" id="PIRSF017233">
    <property type="entry name" value="IKAP"/>
    <property type="match status" value="1"/>
</dbReference>
<dbReference type="GO" id="GO:0002926">
    <property type="term" value="P:tRNA wobble base 5-methoxycarbonylmethyl-2-thiouridinylation"/>
    <property type="evidence" value="ECO:0007669"/>
    <property type="project" value="TreeGrafter"/>
</dbReference>
<gene>
    <name evidence="12" type="ORF">HDU87_000885</name>
</gene>
<evidence type="ECO:0000256" key="1">
    <source>
        <dbReference type="ARBA" id="ARBA00005043"/>
    </source>
</evidence>
<keyword evidence="3 5" id="KW-0963">Cytoplasm</keyword>